<gene>
    <name evidence="8" type="ORF">JKP88DRAFT_287571</name>
</gene>
<keyword evidence="6 7" id="KW-0472">Membrane</keyword>
<reference evidence="8" key="1">
    <citation type="submission" date="2021-02" db="EMBL/GenBank/DDBJ databases">
        <title>First Annotated Genome of the Yellow-green Alga Tribonema minus.</title>
        <authorList>
            <person name="Mahan K.M."/>
        </authorList>
    </citation>
    <scope>NUCLEOTIDE SEQUENCE</scope>
    <source>
        <strain evidence="8">UTEX B ZZ1240</strain>
    </source>
</reference>
<protein>
    <submittedName>
        <fullName evidence="8">Uncharacterized protein</fullName>
    </submittedName>
</protein>
<feature type="transmembrane region" description="Helical" evidence="7">
    <location>
        <begin position="758"/>
        <end position="785"/>
    </location>
</feature>
<dbReference type="GO" id="GO:0016758">
    <property type="term" value="F:hexosyltransferase activity"/>
    <property type="evidence" value="ECO:0007669"/>
    <property type="project" value="TreeGrafter"/>
</dbReference>
<evidence type="ECO:0000256" key="2">
    <source>
        <dbReference type="ARBA" id="ARBA00022676"/>
    </source>
</evidence>
<feature type="transmembrane region" description="Helical" evidence="7">
    <location>
        <begin position="848"/>
        <end position="866"/>
    </location>
</feature>
<evidence type="ECO:0000256" key="4">
    <source>
        <dbReference type="ARBA" id="ARBA00022692"/>
    </source>
</evidence>
<organism evidence="8 9">
    <name type="scientific">Tribonema minus</name>
    <dbReference type="NCBI Taxonomy" id="303371"/>
    <lineage>
        <taxon>Eukaryota</taxon>
        <taxon>Sar</taxon>
        <taxon>Stramenopiles</taxon>
        <taxon>Ochrophyta</taxon>
        <taxon>PX clade</taxon>
        <taxon>Xanthophyceae</taxon>
        <taxon>Tribonematales</taxon>
        <taxon>Tribonemataceae</taxon>
        <taxon>Tribonema</taxon>
    </lineage>
</organism>
<dbReference type="PANTHER" id="PTHR43867:SF2">
    <property type="entry name" value="CELLULOSE SYNTHASE CATALYTIC SUBUNIT A [UDP-FORMING]"/>
    <property type="match status" value="1"/>
</dbReference>
<name>A0A835Z7S9_9STRA</name>
<evidence type="ECO:0000256" key="5">
    <source>
        <dbReference type="ARBA" id="ARBA00022989"/>
    </source>
</evidence>
<proteinExistence type="predicted"/>
<dbReference type="InterPro" id="IPR050321">
    <property type="entry name" value="Glycosyltr_2/OpgH_subfam"/>
</dbReference>
<comment type="caution">
    <text evidence="8">The sequence shown here is derived from an EMBL/GenBank/DDBJ whole genome shotgun (WGS) entry which is preliminary data.</text>
</comment>
<dbReference type="InterPro" id="IPR029044">
    <property type="entry name" value="Nucleotide-diphossugar_trans"/>
</dbReference>
<evidence type="ECO:0000256" key="3">
    <source>
        <dbReference type="ARBA" id="ARBA00022679"/>
    </source>
</evidence>
<feature type="transmembrane region" description="Helical" evidence="7">
    <location>
        <begin position="171"/>
        <end position="193"/>
    </location>
</feature>
<comment type="subcellular location">
    <subcellularLocation>
        <location evidence="1">Membrane</location>
        <topology evidence="1">Multi-pass membrane protein</topology>
    </subcellularLocation>
</comment>
<keyword evidence="3" id="KW-0808">Transferase</keyword>
<dbReference type="GO" id="GO:0005886">
    <property type="term" value="C:plasma membrane"/>
    <property type="evidence" value="ECO:0007669"/>
    <property type="project" value="TreeGrafter"/>
</dbReference>
<evidence type="ECO:0000313" key="8">
    <source>
        <dbReference type="EMBL" id="KAG5188251.1"/>
    </source>
</evidence>
<dbReference type="PANTHER" id="PTHR43867">
    <property type="entry name" value="CELLULOSE SYNTHASE CATALYTIC SUBUNIT A [UDP-FORMING]"/>
    <property type="match status" value="1"/>
</dbReference>
<sequence>MEWRRRVHNYGVAQCLGQLLYPQLFNADLQRFLVVAVPIDTAPASPAGGAVISIDAAVLSLRTAADIVAASGAAAASAAAASTASVSTPAAVAAAPLLDAFAAAVSTAGTGMPAALLLLAALQAAHEAGHAAAALAQRMNVHWPPRPLPLGPFGAFGTLLRPASVPPNASALFGFAAAGPTAGALASLVMLVAGLQVTLHPTAGLIRAVFACNLVLGARYLLWRCTKSLPLEDGSPAATAYAYIYLLCEAILVMSIWMSHCTRLLPAVRPIIRVDDLIEASNALDTLQMANAADAGSRAPSEQQPGLISIAEEARVAILLPTAGEGLPVLLRALLGCFSQKLWEPPTIDGKSLGEREQLRIVVLDERRRTQLLQLCKLVYVLARTFKELQRVLQQHTAAAATAATLQQTALANAAGAAGAAGADEAAGSSAQEEDTPIDMHTAQAVAGSCLLDVWDKFAPALSTDASVLTSEMSVLGTNTAVLTTDATHSGPAAVVRAFKAILATMTDVQQLVAGSLPLKGRAASPFAKIKPGHIAEFMARSDVPALIYHTRKDAGQPTISPKAGNLNAAIYNLCSNTGLPLTGTAKAVLVNDARHYLLPDFLQRTVPYLFELTPDGMGYQWGKVCFVQTPQRFKDDGIGNPLANWGAVKFNITNVGKDGAGAVTSCGQGAVWRVDALSEECHHQRNVTSGSCHVDALSEGAHADTAPDTVQWRMRQIYRWHVGGVITLLQRGLRFLLDPRSGSWPNLWHRVFLFNSLMYYFRSFGALAIMFMPIAYGVFGVFPFETIGSFGSIRAQGLKLLEAATTKRVFTEMQFFAASAFMEVFSIVQTVVSALQVIAALSGDHRGLISALAAGMSVYLMWPMFR</sequence>
<evidence type="ECO:0000256" key="6">
    <source>
        <dbReference type="ARBA" id="ARBA00023136"/>
    </source>
</evidence>
<feature type="transmembrane region" description="Helical" evidence="7">
    <location>
        <begin position="205"/>
        <end position="222"/>
    </location>
</feature>
<dbReference type="AlphaFoldDB" id="A0A835Z7S9"/>
<feature type="transmembrane region" description="Helical" evidence="7">
    <location>
        <begin position="816"/>
        <end position="842"/>
    </location>
</feature>
<feature type="transmembrane region" description="Helical" evidence="7">
    <location>
        <begin position="242"/>
        <end position="259"/>
    </location>
</feature>
<evidence type="ECO:0000256" key="1">
    <source>
        <dbReference type="ARBA" id="ARBA00004141"/>
    </source>
</evidence>
<dbReference type="Gene3D" id="3.90.550.10">
    <property type="entry name" value="Spore Coat Polysaccharide Biosynthesis Protein SpsA, Chain A"/>
    <property type="match status" value="1"/>
</dbReference>
<keyword evidence="5 7" id="KW-1133">Transmembrane helix</keyword>
<keyword evidence="2" id="KW-0328">Glycosyltransferase</keyword>
<accession>A0A835Z7S9</accession>
<evidence type="ECO:0000256" key="7">
    <source>
        <dbReference type="SAM" id="Phobius"/>
    </source>
</evidence>
<evidence type="ECO:0000313" key="9">
    <source>
        <dbReference type="Proteomes" id="UP000664859"/>
    </source>
</evidence>
<keyword evidence="4 7" id="KW-0812">Transmembrane</keyword>
<dbReference type="EMBL" id="JAFCMP010000073">
    <property type="protein sequence ID" value="KAG5188251.1"/>
    <property type="molecule type" value="Genomic_DNA"/>
</dbReference>
<dbReference type="Proteomes" id="UP000664859">
    <property type="component" value="Unassembled WGS sequence"/>
</dbReference>
<dbReference type="OrthoDB" id="72851at2759"/>
<keyword evidence="9" id="KW-1185">Reference proteome</keyword>